<dbReference type="WBParaSite" id="SSTP_0001022800.1">
    <property type="protein sequence ID" value="SSTP_0001022800.1"/>
    <property type="gene ID" value="SSTP_0001022800"/>
</dbReference>
<accession>A0A0K0EL85</accession>
<proteinExistence type="predicted"/>
<organism evidence="1">
    <name type="scientific">Strongyloides stercoralis</name>
    <name type="common">Threadworm</name>
    <dbReference type="NCBI Taxonomy" id="6248"/>
    <lineage>
        <taxon>Eukaryota</taxon>
        <taxon>Metazoa</taxon>
        <taxon>Ecdysozoa</taxon>
        <taxon>Nematoda</taxon>
        <taxon>Chromadorea</taxon>
        <taxon>Rhabditida</taxon>
        <taxon>Tylenchina</taxon>
        <taxon>Panagrolaimomorpha</taxon>
        <taxon>Strongyloidoidea</taxon>
        <taxon>Strongyloididae</taxon>
        <taxon>Strongyloides</taxon>
    </lineage>
</organism>
<evidence type="ECO:0000313" key="1">
    <source>
        <dbReference type="WBParaSite" id="SSTP_0001022800.1"/>
    </source>
</evidence>
<protein>
    <submittedName>
        <fullName evidence="1">Uncharacterized protein</fullName>
    </submittedName>
</protein>
<name>A0A0K0EL85_STRER</name>
<sequence>MTNFSKADTTTSILQRKNFNMPVLSFEKDINNKSTIRNALQSSIVSFGTVEPNIFWNSMSGFQPQISNPIPFQSNVLFTLQNTQQKQLLTSFQQKQQINVAEKSKFYKLV</sequence>
<reference evidence="1" key="1">
    <citation type="submission" date="2015-08" db="UniProtKB">
        <authorList>
            <consortium name="WormBaseParasite"/>
        </authorList>
    </citation>
    <scope>IDENTIFICATION</scope>
</reference>
<dbReference type="AlphaFoldDB" id="A0A0K0EL85"/>